<feature type="transmembrane region" description="Helical" evidence="6">
    <location>
        <begin position="152"/>
        <end position="173"/>
    </location>
</feature>
<evidence type="ECO:0000259" key="7">
    <source>
        <dbReference type="Pfam" id="PF04893"/>
    </source>
</evidence>
<keyword evidence="4 6" id="KW-1133">Transmembrane helix</keyword>
<dbReference type="Pfam" id="PF04893">
    <property type="entry name" value="Yip1"/>
    <property type="match status" value="1"/>
</dbReference>
<comment type="similarity">
    <text evidence="2 6">Belongs to the YIP1 family.</text>
</comment>
<comment type="caution">
    <text evidence="8">The sequence shown here is derived from an EMBL/GenBank/DDBJ whole genome shotgun (WGS) entry which is preliminary data.</text>
</comment>
<reference evidence="8" key="1">
    <citation type="submission" date="2022-07" db="EMBL/GenBank/DDBJ databases">
        <title>Genome analysis of Parmales, a sister group of diatoms, reveals the evolutionary specialization of diatoms from phago-mixotrophs to photoautotrophs.</title>
        <authorList>
            <person name="Ban H."/>
            <person name="Sato S."/>
            <person name="Yoshikawa S."/>
            <person name="Kazumasa Y."/>
            <person name="Nakamura Y."/>
            <person name="Ichinomiya M."/>
            <person name="Saitoh K."/>
            <person name="Sato N."/>
            <person name="Blanc-Mathieu R."/>
            <person name="Endo H."/>
            <person name="Kuwata A."/>
            <person name="Ogata H."/>
        </authorList>
    </citation>
    <scope>NUCLEOTIDE SEQUENCE</scope>
</reference>
<feature type="transmembrane region" description="Helical" evidence="6">
    <location>
        <begin position="116"/>
        <end position="140"/>
    </location>
</feature>
<feature type="transmembrane region" description="Helical" evidence="6">
    <location>
        <begin position="86"/>
        <end position="110"/>
    </location>
</feature>
<proteinExistence type="inferred from homology"/>
<evidence type="ECO:0000256" key="1">
    <source>
        <dbReference type="ARBA" id="ARBA00004141"/>
    </source>
</evidence>
<dbReference type="InterPro" id="IPR045231">
    <property type="entry name" value="Yip1/4-like"/>
</dbReference>
<evidence type="ECO:0000256" key="2">
    <source>
        <dbReference type="ARBA" id="ARBA00010596"/>
    </source>
</evidence>
<dbReference type="PANTHER" id="PTHR21236">
    <property type="entry name" value="GOLGI MEMBRANE PROTEIN YIP1"/>
    <property type="match status" value="1"/>
</dbReference>
<evidence type="ECO:0000256" key="5">
    <source>
        <dbReference type="ARBA" id="ARBA00023136"/>
    </source>
</evidence>
<dbReference type="PANTHER" id="PTHR21236:SF1">
    <property type="entry name" value="PROTEIN YIPF6"/>
    <property type="match status" value="1"/>
</dbReference>
<keyword evidence="5 6" id="KW-0472">Membrane</keyword>
<dbReference type="GO" id="GO:0005802">
    <property type="term" value="C:trans-Golgi network"/>
    <property type="evidence" value="ECO:0007669"/>
    <property type="project" value="TreeGrafter"/>
</dbReference>
<gene>
    <name evidence="8" type="ORF">TrRE_jg6678</name>
</gene>
<protein>
    <recommendedName>
        <fullName evidence="6">Protein YIPF</fullName>
    </recommendedName>
</protein>
<name>A0A9W7ANT6_9STRA</name>
<feature type="transmembrane region" description="Helical" evidence="6">
    <location>
        <begin position="179"/>
        <end position="197"/>
    </location>
</feature>
<evidence type="ECO:0000256" key="4">
    <source>
        <dbReference type="ARBA" id="ARBA00022989"/>
    </source>
</evidence>
<keyword evidence="9" id="KW-1185">Reference proteome</keyword>
<evidence type="ECO:0000313" key="8">
    <source>
        <dbReference type="EMBL" id="GMH74591.1"/>
    </source>
</evidence>
<sequence>MDGAIDVTTPSTLDEPISETIMRDLRQVSSKLRVVLIPTKTRTTLSSRYDHEEVLKQLKDWDLWGPLLVCLLLSIFLSIDAGSQGALVFSAVFLIVWSGAAIVTINAQLLGGTISFFQSVCVLGYCVFPLTVVAGVLLIVHTFLKSIIFDSIFVALAFVWSTRASVVFIGQFISEERKVLAVFPVFFFYIFLSWMILI</sequence>
<organism evidence="8 9">
    <name type="scientific">Triparma retinervis</name>
    <dbReference type="NCBI Taxonomy" id="2557542"/>
    <lineage>
        <taxon>Eukaryota</taxon>
        <taxon>Sar</taxon>
        <taxon>Stramenopiles</taxon>
        <taxon>Ochrophyta</taxon>
        <taxon>Bolidophyceae</taxon>
        <taxon>Parmales</taxon>
        <taxon>Triparmaceae</taxon>
        <taxon>Triparma</taxon>
    </lineage>
</organism>
<evidence type="ECO:0000256" key="6">
    <source>
        <dbReference type="RuleBase" id="RU361264"/>
    </source>
</evidence>
<dbReference type="GO" id="GO:0000139">
    <property type="term" value="C:Golgi membrane"/>
    <property type="evidence" value="ECO:0007669"/>
    <property type="project" value="UniProtKB-SubCell"/>
</dbReference>
<feature type="domain" description="Yip1" evidence="7">
    <location>
        <begin position="58"/>
        <end position="195"/>
    </location>
</feature>
<feature type="transmembrane region" description="Helical" evidence="6">
    <location>
        <begin position="63"/>
        <end position="79"/>
    </location>
</feature>
<dbReference type="EMBL" id="BRXZ01001584">
    <property type="protein sequence ID" value="GMH74591.1"/>
    <property type="molecule type" value="Genomic_DNA"/>
</dbReference>
<evidence type="ECO:0000256" key="3">
    <source>
        <dbReference type="ARBA" id="ARBA00022692"/>
    </source>
</evidence>
<dbReference type="Proteomes" id="UP001165082">
    <property type="component" value="Unassembled WGS sequence"/>
</dbReference>
<keyword evidence="3 6" id="KW-0812">Transmembrane</keyword>
<evidence type="ECO:0000313" key="9">
    <source>
        <dbReference type="Proteomes" id="UP001165082"/>
    </source>
</evidence>
<accession>A0A9W7ANT6</accession>
<dbReference type="GO" id="GO:0006888">
    <property type="term" value="P:endoplasmic reticulum to Golgi vesicle-mediated transport"/>
    <property type="evidence" value="ECO:0007669"/>
    <property type="project" value="InterPro"/>
</dbReference>
<dbReference type="InterPro" id="IPR006977">
    <property type="entry name" value="Yip1_dom"/>
</dbReference>
<comment type="subcellular location">
    <subcellularLocation>
        <location evidence="6">Golgi apparatus membrane</location>
        <topology evidence="6">Multi-pass membrane protein</topology>
    </subcellularLocation>
    <subcellularLocation>
        <location evidence="1">Membrane</location>
        <topology evidence="1">Multi-pass membrane protein</topology>
    </subcellularLocation>
</comment>
<dbReference type="OrthoDB" id="411251at2759"/>
<dbReference type="AlphaFoldDB" id="A0A9W7ANT6"/>